<evidence type="ECO:0000313" key="2">
    <source>
        <dbReference type="Proteomes" id="UP000834106"/>
    </source>
</evidence>
<name>A0AAD1YUU1_9LAMI</name>
<dbReference type="EMBL" id="OU503038">
    <property type="protein sequence ID" value="CAI9757876.1"/>
    <property type="molecule type" value="Genomic_DNA"/>
</dbReference>
<dbReference type="InterPro" id="IPR021109">
    <property type="entry name" value="Peptidase_aspartic_dom_sf"/>
</dbReference>
<dbReference type="PANTHER" id="PTHR33067:SF9">
    <property type="entry name" value="RNA-DIRECTED DNA POLYMERASE"/>
    <property type="match status" value="1"/>
</dbReference>
<dbReference type="Gene3D" id="2.40.70.10">
    <property type="entry name" value="Acid Proteases"/>
    <property type="match status" value="1"/>
</dbReference>
<dbReference type="CDD" id="cd00303">
    <property type="entry name" value="retropepsin_like"/>
    <property type="match status" value="1"/>
</dbReference>
<evidence type="ECO:0000313" key="1">
    <source>
        <dbReference type="EMBL" id="CAI9757876.1"/>
    </source>
</evidence>
<proteinExistence type="predicted"/>
<dbReference type="AlphaFoldDB" id="A0AAD1YUU1"/>
<reference evidence="1" key="1">
    <citation type="submission" date="2023-05" db="EMBL/GenBank/DDBJ databases">
        <authorList>
            <person name="Huff M."/>
        </authorList>
    </citation>
    <scope>NUCLEOTIDE SEQUENCE</scope>
</reference>
<organism evidence="1 2">
    <name type="scientific">Fraxinus pennsylvanica</name>
    <dbReference type="NCBI Taxonomy" id="56036"/>
    <lineage>
        <taxon>Eukaryota</taxon>
        <taxon>Viridiplantae</taxon>
        <taxon>Streptophyta</taxon>
        <taxon>Embryophyta</taxon>
        <taxon>Tracheophyta</taxon>
        <taxon>Spermatophyta</taxon>
        <taxon>Magnoliopsida</taxon>
        <taxon>eudicotyledons</taxon>
        <taxon>Gunneridae</taxon>
        <taxon>Pentapetalae</taxon>
        <taxon>asterids</taxon>
        <taxon>lamiids</taxon>
        <taxon>Lamiales</taxon>
        <taxon>Oleaceae</taxon>
        <taxon>Oleeae</taxon>
        <taxon>Fraxinus</taxon>
    </lineage>
</organism>
<sequence>MNKKFDEQFAKFLKVFKKIHVNIPFADALAQMCNYAKFLEEVMSKKRKLDEFEMVKLTEECDLGASINLMPLSVFENLGLGEMKPTTLKGIIEDVLVKVDKFIFSVDFVVLDMEEDEKVPSILGRPFFTTERALIEVQEGKLTLRVNEEQVVFRKHQQEKSSEKVNTCYMV</sequence>
<gene>
    <name evidence="1" type="ORF">FPE_LOCUS5306</name>
</gene>
<dbReference type="Proteomes" id="UP000834106">
    <property type="component" value="Chromosome 3"/>
</dbReference>
<accession>A0AAD1YUU1</accession>
<keyword evidence="2" id="KW-1185">Reference proteome</keyword>
<dbReference type="PANTHER" id="PTHR33067">
    <property type="entry name" value="RNA-DIRECTED DNA POLYMERASE-RELATED"/>
    <property type="match status" value="1"/>
</dbReference>
<protein>
    <submittedName>
        <fullName evidence="1">Uncharacterized protein</fullName>
    </submittedName>
</protein>